<dbReference type="InterPro" id="IPR003497">
    <property type="entry name" value="BRO_N_domain"/>
</dbReference>
<dbReference type="RefSeq" id="WP_053793944.1">
    <property type="nucleotide sequence ID" value="NZ_CP012649.1"/>
</dbReference>
<dbReference type="AlphaFoldDB" id="A0A3Q9GGI6"/>
<dbReference type="PANTHER" id="PTHR36180">
    <property type="entry name" value="DNA-BINDING PROTEIN-RELATED-RELATED"/>
    <property type="match status" value="1"/>
</dbReference>
<name>A0A3Q9GGI6_9ACTO</name>
<evidence type="ECO:0000259" key="1">
    <source>
        <dbReference type="PROSITE" id="PS51750"/>
    </source>
</evidence>
<sequence>MSTNLNSYTHPDFGNLRTIVDGETIYICAKDAAIALGYKDPVNAIKQHCKGVAIHHPLETPGGLQEVRFISEGDLYRLIFSSHLPAAQKFESWVMDEVLPSIRKHGLYITDRVIEEIRTNPKALLAMLQSYVEEKERNEALAAENLQQAQLLLEARPKVTYYDMVLQSESLLTTTEIAKDYGLTARKLNKLLHELGVQFKQSGRWFLYAAHAEAGYAHSKTFVYDEETGKTSTHLYWTQKGRLFIYDLLKHERGLLPLIERGVAQ</sequence>
<protein>
    <submittedName>
        <fullName evidence="2">BRO family protein</fullName>
    </submittedName>
</protein>
<dbReference type="EMBL" id="CP033905">
    <property type="protein sequence ID" value="AZR07269.1"/>
    <property type="molecule type" value="Genomic_DNA"/>
</dbReference>
<dbReference type="PANTHER" id="PTHR36180:SF2">
    <property type="entry name" value="BRO FAMILY PROTEIN"/>
    <property type="match status" value="1"/>
</dbReference>
<dbReference type="Pfam" id="PF03374">
    <property type="entry name" value="ANT"/>
    <property type="match status" value="1"/>
</dbReference>
<accession>A0A3Q9GGI6</accession>
<gene>
    <name evidence="2" type="ORF">EBQ10_08175</name>
</gene>
<evidence type="ECO:0000313" key="2">
    <source>
        <dbReference type="EMBL" id="AZR07269.1"/>
    </source>
</evidence>
<dbReference type="InterPro" id="IPR005039">
    <property type="entry name" value="Ant_C"/>
</dbReference>
<dbReference type="Proteomes" id="UP000275951">
    <property type="component" value="Chromosome"/>
</dbReference>
<proteinExistence type="predicted"/>
<dbReference type="PROSITE" id="PS51750">
    <property type="entry name" value="BRO_N"/>
    <property type="match status" value="1"/>
</dbReference>
<dbReference type="SMART" id="SM01040">
    <property type="entry name" value="Bro-N"/>
    <property type="match status" value="1"/>
</dbReference>
<dbReference type="OrthoDB" id="9812611at2"/>
<dbReference type="GeneID" id="97532410"/>
<feature type="domain" description="Bro-N" evidence="1">
    <location>
        <begin position="5"/>
        <end position="106"/>
    </location>
</feature>
<reference evidence="2 3" key="1">
    <citation type="submission" date="2018-11" db="EMBL/GenBank/DDBJ databases">
        <title>Multidrug-resistant genes are associated with an 42-kb island TGI1 carrying a complex class 1 integron in a Trueperella pyogenes.</title>
        <authorList>
            <person name="Dong W."/>
        </authorList>
    </citation>
    <scope>NUCLEOTIDE SEQUENCE [LARGE SCALE GENOMIC DNA]</scope>
    <source>
        <strain evidence="2 3">TP4</strain>
    </source>
</reference>
<dbReference type="Pfam" id="PF02498">
    <property type="entry name" value="Bro-N"/>
    <property type="match status" value="1"/>
</dbReference>
<evidence type="ECO:0000313" key="3">
    <source>
        <dbReference type="Proteomes" id="UP000275951"/>
    </source>
</evidence>
<dbReference type="GO" id="GO:0003677">
    <property type="term" value="F:DNA binding"/>
    <property type="evidence" value="ECO:0007669"/>
    <property type="project" value="InterPro"/>
</dbReference>
<organism evidence="2 3">
    <name type="scientific">Trueperella pyogenes</name>
    <dbReference type="NCBI Taxonomy" id="1661"/>
    <lineage>
        <taxon>Bacteria</taxon>
        <taxon>Bacillati</taxon>
        <taxon>Actinomycetota</taxon>
        <taxon>Actinomycetes</taxon>
        <taxon>Actinomycetales</taxon>
        <taxon>Actinomycetaceae</taxon>
        <taxon>Trueperella</taxon>
    </lineage>
</organism>